<dbReference type="Gene3D" id="3.30.70.1380">
    <property type="entry name" value="Transcriptional regulatory protein pf0864 domain like"/>
    <property type="match status" value="1"/>
</dbReference>
<protein>
    <submittedName>
        <fullName evidence="2">Uncharacterized protein</fullName>
    </submittedName>
</protein>
<evidence type="ECO:0000313" key="3">
    <source>
        <dbReference type="Proteomes" id="UP000003100"/>
    </source>
</evidence>
<proteinExistence type="predicted"/>
<sequence length="312" mass="34641">MASVQEIISSLKVSSTVQKKALEIYQLLAEAEAAVHGRTVELIHFHEVGQLDAVADIVGTCMLIEELAPDRIIASPIHVGSGQVRCAHGILPVPAPATALLLKGIPFYSQDISGELCTPTGAALMRYFVDEFTPSPLVRYDRIGCGLGTKELEAANILRAFWQEETQVHNSSQRIAELRCSLDDMSPEAVGYAQELLLEVGALDVFTMAIQMKKNRPGTLLCVSCREEQADDMARLLLTHTTTAGVRKLLYDRYTLDYYFTEKEFPEGKVRLKHYTGYGIEKVKPEYQDVANIAQKTGQSYNQVFQKVLEDL</sequence>
<dbReference type="PATRIC" id="fig|476272.21.peg.1320"/>
<dbReference type="EMBL" id="ACBZ01000172">
    <property type="protein sequence ID" value="EEG47912.1"/>
    <property type="molecule type" value="Genomic_DNA"/>
</dbReference>
<dbReference type="NCBIfam" id="TIGR00299">
    <property type="entry name" value="nickel pincer cofactor biosynthesis protein LarC"/>
    <property type="match status" value="1"/>
</dbReference>
<reference evidence="2 3" key="1">
    <citation type="submission" date="2009-01" db="EMBL/GenBank/DDBJ databases">
        <authorList>
            <person name="Fulton L."/>
            <person name="Clifton S."/>
            <person name="Fulton B."/>
            <person name="Xu J."/>
            <person name="Minx P."/>
            <person name="Pepin K.H."/>
            <person name="Johnson M."/>
            <person name="Bhonagiri V."/>
            <person name="Nash W.E."/>
            <person name="Mardis E.R."/>
            <person name="Wilson R.K."/>
        </authorList>
    </citation>
    <scope>NUCLEOTIDE SEQUENCE [LARGE SCALE GENOMIC DNA]</scope>
    <source>
        <strain evidence="3">DSM 10507 / JCM 14656 / S5a33</strain>
    </source>
</reference>
<accession>C0CQN3</accession>
<dbReference type="PANTHER" id="PTHR36566:SF1">
    <property type="entry name" value="PYRIDINIUM-3,5-BISTHIOCARBOXYLIC ACID MONONUCLEOTIDE NICKEL INSERTION PROTEIN"/>
    <property type="match status" value="1"/>
</dbReference>
<gene>
    <name evidence="2" type="ORF">RUMHYD_03196</name>
</gene>
<dbReference type="Proteomes" id="UP000003100">
    <property type="component" value="Unassembled WGS sequence"/>
</dbReference>
<evidence type="ECO:0000256" key="1">
    <source>
        <dbReference type="ARBA" id="ARBA00022596"/>
    </source>
</evidence>
<evidence type="ECO:0000313" key="2">
    <source>
        <dbReference type="EMBL" id="EEG47912.1"/>
    </source>
</evidence>
<dbReference type="InterPro" id="IPR002822">
    <property type="entry name" value="Ni_insertion"/>
</dbReference>
<dbReference type="AlphaFoldDB" id="C0CQN3"/>
<dbReference type="eggNOG" id="COG1641">
    <property type="taxonomic scope" value="Bacteria"/>
</dbReference>
<organism evidence="2 3">
    <name type="scientific">Blautia hydrogenotrophica (strain DSM 10507 / JCM 14656 / S5a33)</name>
    <name type="common">Ruminococcus hydrogenotrophicus</name>
    <dbReference type="NCBI Taxonomy" id="476272"/>
    <lineage>
        <taxon>Bacteria</taxon>
        <taxon>Bacillati</taxon>
        <taxon>Bacillota</taxon>
        <taxon>Clostridia</taxon>
        <taxon>Lachnospirales</taxon>
        <taxon>Lachnospiraceae</taxon>
        <taxon>Blautia</taxon>
    </lineage>
</organism>
<reference evidence="2 3" key="2">
    <citation type="submission" date="2009-02" db="EMBL/GenBank/DDBJ databases">
        <title>Draft genome sequence of Blautia hydrogenotrophica DSM 10507 (Ruminococcus hydrogenotrophicus DSM 10507).</title>
        <authorList>
            <person name="Sudarsanam P."/>
            <person name="Ley R."/>
            <person name="Guruge J."/>
            <person name="Turnbaugh P.J."/>
            <person name="Mahowald M."/>
            <person name="Liep D."/>
            <person name="Gordon J."/>
        </authorList>
    </citation>
    <scope>NUCLEOTIDE SEQUENCE [LARGE SCALE GENOMIC DNA]</scope>
    <source>
        <strain evidence="3">DSM 10507 / JCM 14656 / S5a33</strain>
    </source>
</reference>
<keyword evidence="3" id="KW-1185">Reference proteome</keyword>
<name>C0CQN3_BLAHS</name>
<dbReference type="HOGENOM" id="CLU_028523_2_0_9"/>
<keyword evidence="1" id="KW-0533">Nickel</keyword>
<dbReference type="Pfam" id="PF01969">
    <property type="entry name" value="Ni_insertion"/>
    <property type="match status" value="1"/>
</dbReference>
<comment type="caution">
    <text evidence="2">The sequence shown here is derived from an EMBL/GenBank/DDBJ whole genome shotgun (WGS) entry which is preliminary data.</text>
</comment>
<dbReference type="PANTHER" id="PTHR36566">
    <property type="entry name" value="NICKEL INSERTION PROTEIN-RELATED"/>
    <property type="match status" value="1"/>
</dbReference>